<dbReference type="SUPFAM" id="SSF52172">
    <property type="entry name" value="CheY-like"/>
    <property type="match status" value="1"/>
</dbReference>
<dbReference type="InterPro" id="IPR005561">
    <property type="entry name" value="ANTAR"/>
</dbReference>
<reference evidence="3" key="1">
    <citation type="journal article" date="2019" name="Int. J. Syst. Evol. Microbiol.">
        <title>The Global Catalogue of Microorganisms (GCM) 10K type strain sequencing project: providing services to taxonomists for standard genome sequencing and annotation.</title>
        <authorList>
            <consortium name="The Broad Institute Genomics Platform"/>
            <consortium name="The Broad Institute Genome Sequencing Center for Infectious Disease"/>
            <person name="Wu L."/>
            <person name="Ma J."/>
        </authorList>
    </citation>
    <scope>NUCLEOTIDE SEQUENCE [LARGE SCALE GENOMIC DNA]</scope>
    <source>
        <strain evidence="3">CCUG 60214</strain>
    </source>
</reference>
<dbReference type="SMART" id="SM01012">
    <property type="entry name" value="ANTAR"/>
    <property type="match status" value="1"/>
</dbReference>
<protein>
    <submittedName>
        <fullName evidence="2">ANTAR domain-containing protein</fullName>
    </submittedName>
</protein>
<dbReference type="Proteomes" id="UP001597168">
    <property type="component" value="Unassembled WGS sequence"/>
</dbReference>
<dbReference type="Gene3D" id="1.10.10.10">
    <property type="entry name" value="Winged helix-like DNA-binding domain superfamily/Winged helix DNA-binding domain"/>
    <property type="match status" value="1"/>
</dbReference>
<keyword evidence="3" id="KW-1185">Reference proteome</keyword>
<organism evidence="2 3">
    <name type="scientific">Saccharothrix hoggarensis</name>
    <dbReference type="NCBI Taxonomy" id="913853"/>
    <lineage>
        <taxon>Bacteria</taxon>
        <taxon>Bacillati</taxon>
        <taxon>Actinomycetota</taxon>
        <taxon>Actinomycetes</taxon>
        <taxon>Pseudonocardiales</taxon>
        <taxon>Pseudonocardiaceae</taxon>
        <taxon>Saccharothrix</taxon>
    </lineage>
</organism>
<accession>A0ABW3R0R2</accession>
<dbReference type="Pfam" id="PF03861">
    <property type="entry name" value="ANTAR"/>
    <property type="match status" value="1"/>
</dbReference>
<dbReference type="EMBL" id="JBHTLK010000173">
    <property type="protein sequence ID" value="MFD1150656.1"/>
    <property type="molecule type" value="Genomic_DNA"/>
</dbReference>
<proteinExistence type="predicted"/>
<sequence>MRSREKSVDPSAQIDQLREALSTQPVIEQAKGMLMLVRGWTAAEAFDALREISQHTNIKLHDVAGIIVASGSREQPPLPDRDTVQAVLAEIRRSVLGESIG</sequence>
<comment type="caution">
    <text evidence="2">The sequence shown here is derived from an EMBL/GenBank/DDBJ whole genome shotgun (WGS) entry which is preliminary data.</text>
</comment>
<dbReference type="RefSeq" id="WP_380726933.1">
    <property type="nucleotide sequence ID" value="NZ_JBHTLK010000173.1"/>
</dbReference>
<dbReference type="PROSITE" id="PS50921">
    <property type="entry name" value="ANTAR"/>
    <property type="match status" value="1"/>
</dbReference>
<evidence type="ECO:0000313" key="3">
    <source>
        <dbReference type="Proteomes" id="UP001597168"/>
    </source>
</evidence>
<evidence type="ECO:0000313" key="2">
    <source>
        <dbReference type="EMBL" id="MFD1150656.1"/>
    </source>
</evidence>
<dbReference type="InterPro" id="IPR036388">
    <property type="entry name" value="WH-like_DNA-bd_sf"/>
</dbReference>
<gene>
    <name evidence="2" type="ORF">ACFQ3T_26290</name>
</gene>
<feature type="domain" description="ANTAR" evidence="1">
    <location>
        <begin position="7"/>
        <end position="68"/>
    </location>
</feature>
<name>A0ABW3R0R2_9PSEU</name>
<dbReference type="InterPro" id="IPR024189">
    <property type="entry name" value="ANTAR_transcrpt_antiterm_reg"/>
</dbReference>
<evidence type="ECO:0000259" key="1">
    <source>
        <dbReference type="PROSITE" id="PS50921"/>
    </source>
</evidence>
<dbReference type="PIRSF" id="PIRSF010636">
    <property type="entry name" value="ANTAR_solo"/>
    <property type="match status" value="1"/>
</dbReference>
<dbReference type="InterPro" id="IPR011006">
    <property type="entry name" value="CheY-like_superfamily"/>
</dbReference>